<feature type="domain" description="HTH myb-type" evidence="10">
    <location>
        <begin position="390"/>
        <end position="449"/>
    </location>
</feature>
<dbReference type="Ensembl" id="ENSSPUT00000024789.1">
    <property type="protein sequence ID" value="ENSSPUP00000023247.1"/>
    <property type="gene ID" value="ENSSPUG00000017834.1"/>
</dbReference>
<dbReference type="PANTHER" id="PTHR46621">
    <property type="entry name" value="SNRNA-ACTIVATING PROTEIN COMPLEX SUBUNIT 4"/>
    <property type="match status" value="1"/>
</dbReference>
<keyword evidence="6" id="KW-0175">Coiled coil</keyword>
<evidence type="ECO:0000256" key="4">
    <source>
        <dbReference type="ARBA" id="ARBA00023163"/>
    </source>
</evidence>
<feature type="region of interest" description="Disordered" evidence="7">
    <location>
        <begin position="1128"/>
        <end position="1192"/>
    </location>
</feature>
<evidence type="ECO:0000256" key="5">
    <source>
        <dbReference type="ARBA" id="ARBA00023242"/>
    </source>
</evidence>
<protein>
    <submittedName>
        <fullName evidence="11">Small nuclear RNA activating complex polypeptide 4</fullName>
    </submittedName>
</protein>
<name>A0A8D0LC91_SPHPU</name>
<feature type="region of interest" description="Disordered" evidence="7">
    <location>
        <begin position="1319"/>
        <end position="1411"/>
    </location>
</feature>
<dbReference type="Pfam" id="PF00249">
    <property type="entry name" value="Myb_DNA-binding"/>
    <property type="match status" value="2"/>
</dbReference>
<feature type="compositionally biased region" description="Low complexity" evidence="7">
    <location>
        <begin position="516"/>
        <end position="526"/>
    </location>
</feature>
<accession>A0A8D0LC91</accession>
<feature type="domain" description="HTH myb-type" evidence="10">
    <location>
        <begin position="450"/>
        <end position="497"/>
    </location>
</feature>
<keyword evidence="12" id="KW-1185">Reference proteome</keyword>
<dbReference type="InterPro" id="IPR017884">
    <property type="entry name" value="SANT_dom"/>
</dbReference>
<evidence type="ECO:0000256" key="6">
    <source>
        <dbReference type="SAM" id="Coils"/>
    </source>
</evidence>
<dbReference type="Gene3D" id="1.10.10.60">
    <property type="entry name" value="Homeodomain-like"/>
    <property type="match status" value="4"/>
</dbReference>
<feature type="region of interest" description="Disordered" evidence="7">
    <location>
        <begin position="915"/>
        <end position="935"/>
    </location>
</feature>
<dbReference type="GO" id="GO:0016251">
    <property type="term" value="F:RNA polymerase II general transcription initiation factor activity"/>
    <property type="evidence" value="ECO:0007669"/>
    <property type="project" value="Ensembl"/>
</dbReference>
<sequence length="1411" mass="155145">MSAQDLNAEREKIRREIEELEKSLNPNVATIDIVLSDSSLDSNSDEDDLEDDDSDIQGKEEEHGSDDDLGNSLPENPETCLQMNLVYQEVIQEKIEEVDILISQNREQQDEIMWELAGPKGSRSGDGKSFPANVFVGHFMKPYFKDKVTGVGPPANEDTRAKAAQGIKSFEDLIITKWKNREKNLLSRSVISDRLQRLLQPKLMKLDYLNQKLEKSQVEMEKQILVKQIKETERELENLNQLPEETLVGNRLDEHDWEKISNINFEGTRNPTEIRKFWQNCEHPSISKREWSEEEIEKLKTIAAEHNCLDWQTIAQKLGTNRSAFQCLQKFQAYNKDFKRKEWTKEEDQMLSYLVQEMRVGSHIPYRKMAYYMEARDSSQLLYRWTKSVDPNLKKGTWTPEEDALLLKAVDKYGACDWYKIRTEVPGRSDSQCRDRYLYALHNYLKKGKWSPEEVQNFIQLTEKHGVGCWAKIASELPHRSATQCLSKWKVVIGTKRKKHRPAKPLRKRQRRRAPSTSSSESSSEYSELELTDEPTGESSQREDDAVKVWTVPRIELWTPTSKNAAEVKKSRHLLPARSRSITAKEIARLASKVPVGEAEEQVVEESAQSNTALKGSGDSQPTAGGGEKDPADAANKASKTSMDGLRVSLDDVKRVLRRKTYIPPMRRRRRQRQAPVSASKIVSGPATSPLALQQPAARRDQRAKEVLQRDLDRRLLLAVIPWMDSSMLPCTADLGRAAGRRTKADEIQDRLWSVPFTSTPVFTLFIQLFQIDTNGCMKVIRERKSRQSELLRAVVGGTRRPLQTASNARKSTGQPARPCPPVVNAAAPKALVALQAQKGLAVISTGAPSRLPQAPVPFVPKPKPKTVSELLREKRLRESKATKDAQRTVILAPQMLVSPSVVIQPQVASDAQAKSELPGAGLPDKTSAKAQDAPKPLPTLASIVVSVPPSQMPAVGSAENTRPPLERKAKRKASAAENSGSGTDNGPSQGLRKAPAPNGGSSAPVQDQAFAPQRIMLVAPAQIPANGEAGAKEGSSALSLLGSQQRTITLVPSVAAPQSGPGAASNSVLPITWVVTPQGLVAVSVQTITEVSGQEKQPETGTGVGTSLNRGLAGKASQAKITLLTALPASAGSSRPPPSCAGPEERSLPLAEGAPSSSPTKEAPSNPPTVVKNRPIAPRPPSVQQTDSAPPLFAPFHEKNLLDFSLLSLEAVTAVREWLQGKEGVQIPLLERSFPYLPPFQCSLRTLSGLLLQREALEQSAARLVASEDRAEGEDAPASQGALRELVQQRLKDNPAFLLLKARFLAVFTLPAALATLPPPRATTTFSRGWRQDSDSEEESLLSSDKEGATAAELDGPAGTEPGRDHAALPDQVSGSQASPAASASDDGTDQASVLRPRRSSRLRKRRWQL</sequence>
<feature type="domain" description="SANT" evidence="9">
    <location>
        <begin position="393"/>
        <end position="438"/>
    </location>
</feature>
<feature type="region of interest" description="Disordered" evidence="7">
    <location>
        <begin position="951"/>
        <end position="1006"/>
    </location>
</feature>
<dbReference type="InterPro" id="IPR009057">
    <property type="entry name" value="Homeodomain-like_sf"/>
</dbReference>
<reference evidence="11" key="2">
    <citation type="submission" date="2025-09" db="UniProtKB">
        <authorList>
            <consortium name="Ensembl"/>
        </authorList>
    </citation>
    <scope>IDENTIFICATION</scope>
</reference>
<evidence type="ECO:0000256" key="3">
    <source>
        <dbReference type="ARBA" id="ARBA00023125"/>
    </source>
</evidence>
<dbReference type="GO" id="GO:0019185">
    <property type="term" value="C:snRNA-activating protein complex"/>
    <property type="evidence" value="ECO:0007669"/>
    <property type="project" value="Ensembl"/>
</dbReference>
<feature type="compositionally biased region" description="Basic residues" evidence="7">
    <location>
        <begin position="659"/>
        <end position="673"/>
    </location>
</feature>
<evidence type="ECO:0000256" key="7">
    <source>
        <dbReference type="SAM" id="MobiDB-lite"/>
    </source>
</evidence>
<dbReference type="PROSITE" id="PS50090">
    <property type="entry name" value="MYB_LIKE"/>
    <property type="match status" value="4"/>
</dbReference>
<proteinExistence type="predicted"/>
<evidence type="ECO:0000259" key="9">
    <source>
        <dbReference type="PROSITE" id="PS51293"/>
    </source>
</evidence>
<evidence type="ECO:0000256" key="2">
    <source>
        <dbReference type="ARBA" id="ARBA00023015"/>
    </source>
</evidence>
<feature type="compositionally biased region" description="Low complexity" evidence="7">
    <location>
        <begin position="1375"/>
        <end position="1386"/>
    </location>
</feature>
<evidence type="ECO:0000259" key="10">
    <source>
        <dbReference type="PROSITE" id="PS51294"/>
    </source>
</evidence>
<dbReference type="GO" id="GO:0000995">
    <property type="term" value="F:RNA polymerase III general transcription initiation factor activity"/>
    <property type="evidence" value="ECO:0007669"/>
    <property type="project" value="Ensembl"/>
</dbReference>
<keyword evidence="2" id="KW-0805">Transcription regulation</keyword>
<evidence type="ECO:0000259" key="8">
    <source>
        <dbReference type="PROSITE" id="PS50090"/>
    </source>
</evidence>
<feature type="region of interest" description="Disordered" evidence="7">
    <location>
        <begin position="496"/>
        <end position="546"/>
    </location>
</feature>
<keyword evidence="4" id="KW-0804">Transcription</keyword>
<dbReference type="GeneTree" id="ENSGT00940000160404"/>
<evidence type="ECO:0000256" key="1">
    <source>
        <dbReference type="ARBA" id="ARBA00022737"/>
    </source>
</evidence>
<dbReference type="InterPro" id="IPR017930">
    <property type="entry name" value="Myb_dom"/>
</dbReference>
<dbReference type="GO" id="GO:0042795">
    <property type="term" value="P:snRNA transcription by RNA polymerase II"/>
    <property type="evidence" value="ECO:0007669"/>
    <property type="project" value="Ensembl"/>
</dbReference>
<evidence type="ECO:0000313" key="11">
    <source>
        <dbReference type="Ensembl" id="ENSSPUP00000023247.1"/>
    </source>
</evidence>
<dbReference type="Proteomes" id="UP000694392">
    <property type="component" value="Unplaced"/>
</dbReference>
<feature type="compositionally biased region" description="Polar residues" evidence="7">
    <location>
        <begin position="611"/>
        <end position="623"/>
    </location>
</feature>
<dbReference type="InterPro" id="IPR001005">
    <property type="entry name" value="SANT/Myb"/>
</dbReference>
<dbReference type="GO" id="GO:0001006">
    <property type="term" value="F:RNA polymerase III type 3 promoter sequence-specific DNA binding"/>
    <property type="evidence" value="ECO:0007669"/>
    <property type="project" value="TreeGrafter"/>
</dbReference>
<dbReference type="Pfam" id="PF13921">
    <property type="entry name" value="Myb_DNA-bind_6"/>
    <property type="match status" value="1"/>
</dbReference>
<feature type="domain" description="Myb-like" evidence="8">
    <location>
        <begin position="283"/>
        <end position="335"/>
    </location>
</feature>
<dbReference type="PROSITE" id="PS51293">
    <property type="entry name" value="SANT"/>
    <property type="match status" value="1"/>
</dbReference>
<feature type="region of interest" description="Disordered" evidence="7">
    <location>
        <begin position="659"/>
        <end position="700"/>
    </location>
</feature>
<dbReference type="CDD" id="cd00167">
    <property type="entry name" value="SANT"/>
    <property type="match status" value="2"/>
</dbReference>
<dbReference type="SMART" id="SM00717">
    <property type="entry name" value="SANT"/>
    <property type="match status" value="5"/>
</dbReference>
<feature type="region of interest" description="Disordered" evidence="7">
    <location>
        <begin position="36"/>
        <end position="77"/>
    </location>
</feature>
<dbReference type="PROSITE" id="PS51294">
    <property type="entry name" value="HTH_MYB"/>
    <property type="match status" value="3"/>
</dbReference>
<dbReference type="GO" id="GO:0000978">
    <property type="term" value="F:RNA polymerase II cis-regulatory region sequence-specific DNA binding"/>
    <property type="evidence" value="ECO:0007669"/>
    <property type="project" value="TreeGrafter"/>
</dbReference>
<feature type="compositionally biased region" description="Acidic residues" evidence="7">
    <location>
        <begin position="527"/>
        <end position="536"/>
    </location>
</feature>
<keyword evidence="1" id="KW-0677">Repeat</keyword>
<dbReference type="PANTHER" id="PTHR46621:SF1">
    <property type="entry name" value="SNRNA-ACTIVATING PROTEIN COMPLEX SUBUNIT 4"/>
    <property type="match status" value="1"/>
</dbReference>
<dbReference type="FunFam" id="1.10.10.60:FF:000321">
    <property type="entry name" value="Small nuclear RNA-activating complex, polypeptide 4"/>
    <property type="match status" value="1"/>
</dbReference>
<gene>
    <name evidence="11" type="primary">SNAPC4</name>
</gene>
<feature type="domain" description="Myb-like" evidence="8">
    <location>
        <begin position="442"/>
        <end position="493"/>
    </location>
</feature>
<organism evidence="11 12">
    <name type="scientific">Sphenodon punctatus</name>
    <name type="common">Tuatara</name>
    <name type="synonym">Hatteria punctata</name>
    <dbReference type="NCBI Taxonomy" id="8508"/>
    <lineage>
        <taxon>Eukaryota</taxon>
        <taxon>Metazoa</taxon>
        <taxon>Chordata</taxon>
        <taxon>Craniata</taxon>
        <taxon>Vertebrata</taxon>
        <taxon>Euteleostomi</taxon>
        <taxon>Lepidosauria</taxon>
        <taxon>Sphenodontia</taxon>
        <taxon>Sphenodontidae</taxon>
        <taxon>Sphenodon</taxon>
    </lineage>
</organism>
<keyword evidence="3" id="KW-0238">DNA-binding</keyword>
<feature type="region of interest" description="Disordered" evidence="7">
    <location>
        <begin position="1091"/>
        <end position="1112"/>
    </location>
</feature>
<feature type="compositionally biased region" description="Acidic residues" evidence="7">
    <location>
        <begin position="43"/>
        <end position="55"/>
    </location>
</feature>
<dbReference type="SUPFAM" id="SSF46689">
    <property type="entry name" value="Homeodomain-like"/>
    <property type="match status" value="3"/>
</dbReference>
<keyword evidence="5" id="KW-0539">Nucleus</keyword>
<dbReference type="InterPro" id="IPR051575">
    <property type="entry name" value="Myb-like_DNA-bd"/>
</dbReference>
<evidence type="ECO:0000313" key="12">
    <source>
        <dbReference type="Proteomes" id="UP000694392"/>
    </source>
</evidence>
<feature type="region of interest" description="Disordered" evidence="7">
    <location>
        <begin position="593"/>
        <end position="643"/>
    </location>
</feature>
<reference evidence="11" key="1">
    <citation type="submission" date="2025-08" db="UniProtKB">
        <authorList>
            <consortium name="Ensembl"/>
        </authorList>
    </citation>
    <scope>IDENTIFICATION</scope>
</reference>
<feature type="coiled-coil region" evidence="6">
    <location>
        <begin position="215"/>
        <end position="242"/>
    </location>
</feature>
<feature type="domain" description="Myb-like" evidence="8">
    <location>
        <begin position="390"/>
        <end position="441"/>
    </location>
</feature>
<feature type="compositionally biased region" description="Polar residues" evidence="7">
    <location>
        <begin position="978"/>
        <end position="989"/>
    </location>
</feature>
<dbReference type="GO" id="GO:0042796">
    <property type="term" value="P:snRNA transcription by RNA polymerase III"/>
    <property type="evidence" value="ECO:0007669"/>
    <property type="project" value="Ensembl"/>
</dbReference>
<feature type="domain" description="HTH myb-type" evidence="10">
    <location>
        <begin position="283"/>
        <end position="339"/>
    </location>
</feature>
<feature type="compositionally biased region" description="Basic residues" evidence="7">
    <location>
        <begin position="1397"/>
        <end position="1411"/>
    </location>
</feature>
<feature type="domain" description="Myb-like" evidence="8">
    <location>
        <begin position="339"/>
        <end position="389"/>
    </location>
</feature>
<feature type="compositionally biased region" description="Basic residues" evidence="7">
    <location>
        <begin position="496"/>
        <end position="514"/>
    </location>
</feature>